<dbReference type="Proteomes" id="UP001197684">
    <property type="component" value="Unassembled WGS sequence"/>
</dbReference>
<dbReference type="EMBL" id="JAJCJK010000001">
    <property type="protein sequence ID" value="MCB6937014.1"/>
    <property type="molecule type" value="Genomic_DNA"/>
</dbReference>
<sequence>MKHRNELPLGCNISLLFKRKLDTTLSSYAPINQLLSDYSPCLVEALLMGRNRYWSH</sequence>
<accession>A0AAW4U8Z4</accession>
<dbReference type="RefSeq" id="WP_306779617.1">
    <property type="nucleotide sequence ID" value="NZ_JAJCJK010000001.1"/>
</dbReference>
<comment type="caution">
    <text evidence="1">The sequence shown here is derived from an EMBL/GenBank/DDBJ whole genome shotgun (WGS) entry which is preliminary data.</text>
</comment>
<name>A0AAW4U8Z4_9FIRM</name>
<evidence type="ECO:0000313" key="1">
    <source>
        <dbReference type="EMBL" id="MCB6937014.1"/>
    </source>
</evidence>
<gene>
    <name evidence="1" type="ORF">LIZ56_01110</name>
</gene>
<evidence type="ECO:0000313" key="2">
    <source>
        <dbReference type="Proteomes" id="UP001197684"/>
    </source>
</evidence>
<reference evidence="1" key="1">
    <citation type="submission" date="2021-10" db="EMBL/GenBank/DDBJ databases">
        <title>Collection of gut derived symbiotic bacterial strains cultured from healthy donors.</title>
        <authorList>
            <person name="Lin H."/>
            <person name="Littmann E."/>
            <person name="Kohout C."/>
            <person name="Pamer E.G."/>
        </authorList>
    </citation>
    <scope>NUCLEOTIDE SEQUENCE</scope>
    <source>
        <strain evidence="1">DFI.9.42</strain>
    </source>
</reference>
<proteinExistence type="predicted"/>
<dbReference type="AlphaFoldDB" id="A0AAW4U8Z4"/>
<protein>
    <submittedName>
        <fullName evidence="1">Uncharacterized protein</fullName>
    </submittedName>
</protein>
<organism evidence="1 2">
    <name type="scientific">Agathobacter rectalis</name>
    <dbReference type="NCBI Taxonomy" id="39491"/>
    <lineage>
        <taxon>Bacteria</taxon>
        <taxon>Bacillati</taxon>
        <taxon>Bacillota</taxon>
        <taxon>Clostridia</taxon>
        <taxon>Lachnospirales</taxon>
        <taxon>Lachnospiraceae</taxon>
        <taxon>Agathobacter</taxon>
    </lineage>
</organism>